<dbReference type="SMART" id="SM00448">
    <property type="entry name" value="REC"/>
    <property type="match status" value="1"/>
</dbReference>
<dbReference type="Gene3D" id="2.10.70.100">
    <property type="match status" value="1"/>
</dbReference>
<protein>
    <recommendedName>
        <fullName evidence="2">histidine kinase</fullName>
        <ecNumber evidence="2">2.7.13.3</ecNumber>
    </recommendedName>
</protein>
<dbReference type="Gene3D" id="3.30.450.40">
    <property type="match status" value="1"/>
</dbReference>
<dbReference type="OrthoDB" id="3272385at2"/>
<keyword evidence="5" id="KW-0418">Kinase</keyword>
<dbReference type="InterPro" id="IPR003594">
    <property type="entry name" value="HATPase_dom"/>
</dbReference>
<feature type="domain" description="Histidine kinase" evidence="7">
    <location>
        <begin position="581"/>
        <end position="795"/>
    </location>
</feature>
<evidence type="ECO:0000259" key="10">
    <source>
        <dbReference type="PROSITE" id="PS50113"/>
    </source>
</evidence>
<dbReference type="NCBIfam" id="TIGR00229">
    <property type="entry name" value="sensory_box"/>
    <property type="match status" value="3"/>
</dbReference>
<proteinExistence type="predicted"/>
<dbReference type="Pfam" id="PF00512">
    <property type="entry name" value="HisKA"/>
    <property type="match status" value="1"/>
</dbReference>
<dbReference type="InterPro" id="IPR029016">
    <property type="entry name" value="GAF-like_dom_sf"/>
</dbReference>
<keyword evidence="12" id="KW-1185">Reference proteome</keyword>
<dbReference type="Gene3D" id="3.40.50.2300">
    <property type="match status" value="1"/>
</dbReference>
<dbReference type="InterPro" id="IPR011006">
    <property type="entry name" value="CheY-like_superfamily"/>
</dbReference>
<organism evidence="11 12">
    <name type="scientific">Planctomicrobium piriforme</name>
    <dbReference type="NCBI Taxonomy" id="1576369"/>
    <lineage>
        <taxon>Bacteria</taxon>
        <taxon>Pseudomonadati</taxon>
        <taxon>Planctomycetota</taxon>
        <taxon>Planctomycetia</taxon>
        <taxon>Planctomycetales</taxon>
        <taxon>Planctomycetaceae</taxon>
        <taxon>Planctomicrobium</taxon>
    </lineage>
</organism>
<dbReference type="Pfam" id="PF01590">
    <property type="entry name" value="GAF"/>
    <property type="match status" value="1"/>
</dbReference>
<evidence type="ECO:0000256" key="4">
    <source>
        <dbReference type="ARBA" id="ARBA00022679"/>
    </source>
</evidence>
<dbReference type="FunFam" id="3.30.565.10:FF:000006">
    <property type="entry name" value="Sensor histidine kinase WalK"/>
    <property type="match status" value="1"/>
</dbReference>
<comment type="catalytic activity">
    <reaction evidence="1">
        <text>ATP + protein L-histidine = ADP + protein N-phospho-L-histidine.</text>
        <dbReference type="EC" id="2.7.13.3"/>
    </reaction>
</comment>
<dbReference type="InterPro" id="IPR003018">
    <property type="entry name" value="GAF"/>
</dbReference>
<evidence type="ECO:0000256" key="2">
    <source>
        <dbReference type="ARBA" id="ARBA00012438"/>
    </source>
</evidence>
<dbReference type="Gene3D" id="3.30.565.10">
    <property type="entry name" value="Histidine kinase-like ATPase, C-terminal domain"/>
    <property type="match status" value="1"/>
</dbReference>
<dbReference type="CDD" id="cd00075">
    <property type="entry name" value="HATPase"/>
    <property type="match status" value="1"/>
</dbReference>
<evidence type="ECO:0000313" key="12">
    <source>
        <dbReference type="Proteomes" id="UP000199518"/>
    </source>
</evidence>
<feature type="domain" description="PAS" evidence="9">
    <location>
        <begin position="166"/>
        <end position="215"/>
    </location>
</feature>
<dbReference type="PRINTS" id="PR00344">
    <property type="entry name" value="BCTRLSENSOR"/>
</dbReference>
<dbReference type="SUPFAM" id="SSF55874">
    <property type="entry name" value="ATPase domain of HSP90 chaperone/DNA topoisomerase II/histidine kinase"/>
    <property type="match status" value="1"/>
</dbReference>
<dbReference type="CDD" id="cd17580">
    <property type="entry name" value="REC_2_DhkD-like"/>
    <property type="match status" value="1"/>
</dbReference>
<dbReference type="Gene3D" id="1.10.287.130">
    <property type="match status" value="1"/>
</dbReference>
<dbReference type="InterPro" id="IPR036890">
    <property type="entry name" value="HATPase_C_sf"/>
</dbReference>
<evidence type="ECO:0000259" key="8">
    <source>
        <dbReference type="PROSITE" id="PS50110"/>
    </source>
</evidence>
<dbReference type="SMART" id="SM00086">
    <property type="entry name" value="PAC"/>
    <property type="match status" value="2"/>
</dbReference>
<name>A0A1I3S186_9PLAN</name>
<keyword evidence="3 6" id="KW-0597">Phosphoprotein</keyword>
<dbReference type="CDD" id="cd00130">
    <property type="entry name" value="PAS"/>
    <property type="match status" value="3"/>
</dbReference>
<evidence type="ECO:0000256" key="5">
    <source>
        <dbReference type="ARBA" id="ARBA00022777"/>
    </source>
</evidence>
<dbReference type="InterPro" id="IPR005467">
    <property type="entry name" value="His_kinase_dom"/>
</dbReference>
<dbReference type="AlphaFoldDB" id="A0A1I3S186"/>
<dbReference type="PROSITE" id="PS50109">
    <property type="entry name" value="HIS_KIN"/>
    <property type="match status" value="1"/>
</dbReference>
<dbReference type="Pfam" id="PF02518">
    <property type="entry name" value="HATPase_c"/>
    <property type="match status" value="1"/>
</dbReference>
<dbReference type="Pfam" id="PF13426">
    <property type="entry name" value="PAS_9"/>
    <property type="match status" value="1"/>
</dbReference>
<dbReference type="PANTHER" id="PTHR43547:SF2">
    <property type="entry name" value="HYBRID SIGNAL TRANSDUCTION HISTIDINE KINASE C"/>
    <property type="match status" value="1"/>
</dbReference>
<dbReference type="PROSITE" id="PS50110">
    <property type="entry name" value="RESPONSE_REGULATORY"/>
    <property type="match status" value="1"/>
</dbReference>
<dbReference type="Pfam" id="PF08447">
    <property type="entry name" value="PAS_3"/>
    <property type="match status" value="2"/>
</dbReference>
<dbReference type="InterPro" id="IPR013655">
    <property type="entry name" value="PAS_fold_3"/>
</dbReference>
<evidence type="ECO:0000256" key="6">
    <source>
        <dbReference type="PROSITE-ProRule" id="PRU00169"/>
    </source>
</evidence>
<dbReference type="PROSITE" id="PS50113">
    <property type="entry name" value="PAC"/>
    <property type="match status" value="3"/>
</dbReference>
<dbReference type="EMBL" id="FOQD01000022">
    <property type="protein sequence ID" value="SFJ51327.1"/>
    <property type="molecule type" value="Genomic_DNA"/>
</dbReference>
<dbReference type="InterPro" id="IPR000700">
    <property type="entry name" value="PAS-assoc_C"/>
</dbReference>
<feature type="domain" description="PAC" evidence="10">
    <location>
        <begin position="218"/>
        <end position="269"/>
    </location>
</feature>
<dbReference type="PANTHER" id="PTHR43547">
    <property type="entry name" value="TWO-COMPONENT HISTIDINE KINASE"/>
    <property type="match status" value="1"/>
</dbReference>
<dbReference type="GO" id="GO:0000155">
    <property type="term" value="F:phosphorelay sensor kinase activity"/>
    <property type="evidence" value="ECO:0007669"/>
    <property type="project" value="InterPro"/>
</dbReference>
<dbReference type="SUPFAM" id="SSF47384">
    <property type="entry name" value="Homodimeric domain of signal transducing histidine kinase"/>
    <property type="match status" value="1"/>
</dbReference>
<dbReference type="EC" id="2.7.13.3" evidence="2"/>
<dbReference type="SUPFAM" id="SSF55781">
    <property type="entry name" value="GAF domain-like"/>
    <property type="match status" value="1"/>
</dbReference>
<dbReference type="Gene3D" id="3.30.450.20">
    <property type="entry name" value="PAS domain"/>
    <property type="match status" value="3"/>
</dbReference>
<dbReference type="SMART" id="SM00065">
    <property type="entry name" value="GAF"/>
    <property type="match status" value="1"/>
</dbReference>
<evidence type="ECO:0000256" key="3">
    <source>
        <dbReference type="ARBA" id="ARBA00022553"/>
    </source>
</evidence>
<dbReference type="InterPro" id="IPR001610">
    <property type="entry name" value="PAC"/>
</dbReference>
<dbReference type="RefSeq" id="WP_092056366.1">
    <property type="nucleotide sequence ID" value="NZ_FOQD01000022.1"/>
</dbReference>
<dbReference type="Pfam" id="PF00072">
    <property type="entry name" value="Response_reg"/>
    <property type="match status" value="1"/>
</dbReference>
<dbReference type="Proteomes" id="UP000199518">
    <property type="component" value="Unassembled WGS sequence"/>
</dbReference>
<feature type="domain" description="Response regulatory" evidence="8">
    <location>
        <begin position="814"/>
        <end position="931"/>
    </location>
</feature>
<dbReference type="InterPro" id="IPR001789">
    <property type="entry name" value="Sig_transdc_resp-reg_receiver"/>
</dbReference>
<evidence type="ECO:0000259" key="7">
    <source>
        <dbReference type="PROSITE" id="PS50109"/>
    </source>
</evidence>
<dbReference type="SMART" id="SM00387">
    <property type="entry name" value="HATPase_c"/>
    <property type="match status" value="1"/>
</dbReference>
<gene>
    <name evidence="11" type="ORF">SAMN05421753_12242</name>
</gene>
<dbReference type="CDD" id="cd00082">
    <property type="entry name" value="HisKA"/>
    <property type="match status" value="1"/>
</dbReference>
<sequence length="938" mass="104915">MTADGHYSQPQLFQLLAENVKDYAIFVITQDRRVQTWTMGAERLLGYTADEIIGHSADILFTPEDLLNNEPVREVEGALTTGRGEDDRWHVRKDGTRFWSSGVLTPLRSEDHALLGFAKIMRDQSNWKRADEARREGEARLLALADNLPQGAIYRATFNPESRSRRIEFLSAGSAQLLGLTPEEARAQGDVFDQLVHVDDLHRVQHAEQAVLAGQHHFDLEFRIRHRSGAVRWVHCRAAPHRWVGGELVWDGVMLDVTDRKSAEAALREQEDWLKLALEAGKMGTWKWELNTGQFHWSEEMQRLHGQVPADSAGICELDQQNIHPADRTRVASALQNAVTTGTYKIEYRVVWPEGGTHWIEARGRVFRDTEERPRHLIGVGHDVTDRKRVEADLRFLAEASEALSQLTDYQDTLDRVAALAVPHFADWCAVFVANDAGNLDLQALAHIDSGRLKHARELQARWPQRQESPRGISHVYRTGDTILVSEVTDEHLRECAPEEEYFQQLKKLGIRSYMCVPLTVREMVRGVLVFAAAQSGRNYSTADLNLAEDLGRRSAIASENARLYSASRAEAQRKDEFLAMLAHELRNPLVPIRSGLDLLQLSDIEHEIVEMMQEQTDHLVRLVDDLLDVSRIMRGKVELRREMVDLAAVVRRAADVIRPQILQLSQSLSISLPAAPAWIDADPVRMAQVVGNLLNNASKYTPPNGTIWISLEALDRSILLCVKDSGIGIPPELIPHLFDLFMQDERSIDRSQGGLGIGLTVVKNLVELHGGRVQARSAGIGQGSEFTVHLPRGAAPANFEPAAPAVQPTTQLNILIVDDNVSAAVLLARLLGKLGNHQVELAYDGMRALEVLQGQTPDLILLDIGLPLLDGYEVVRRLRRIPQFERVRVVALTGYGSEADRRQALEAGFDEHLVKPPSVAALRRLLESMTGDHPKAV</sequence>
<reference evidence="12" key="1">
    <citation type="submission" date="2016-10" db="EMBL/GenBank/DDBJ databases">
        <authorList>
            <person name="Varghese N."/>
            <person name="Submissions S."/>
        </authorList>
    </citation>
    <scope>NUCLEOTIDE SEQUENCE [LARGE SCALE GENOMIC DNA]</scope>
    <source>
        <strain evidence="12">DSM 26348</strain>
    </source>
</reference>
<dbReference type="InterPro" id="IPR035965">
    <property type="entry name" value="PAS-like_dom_sf"/>
</dbReference>
<dbReference type="PROSITE" id="PS50112">
    <property type="entry name" value="PAS"/>
    <property type="match status" value="2"/>
</dbReference>
<dbReference type="STRING" id="1576369.SAMN05421753_12242"/>
<evidence type="ECO:0000259" key="9">
    <source>
        <dbReference type="PROSITE" id="PS50112"/>
    </source>
</evidence>
<feature type="domain" description="PAC" evidence="10">
    <location>
        <begin position="84"/>
        <end position="136"/>
    </location>
</feature>
<feature type="domain" description="PAS" evidence="9">
    <location>
        <begin position="25"/>
        <end position="82"/>
    </location>
</feature>
<dbReference type="InterPro" id="IPR000014">
    <property type="entry name" value="PAS"/>
</dbReference>
<keyword evidence="4" id="KW-0808">Transferase</keyword>
<dbReference type="InterPro" id="IPR003661">
    <property type="entry name" value="HisK_dim/P_dom"/>
</dbReference>
<evidence type="ECO:0000256" key="1">
    <source>
        <dbReference type="ARBA" id="ARBA00000085"/>
    </source>
</evidence>
<accession>A0A1I3S186</accession>
<feature type="modified residue" description="4-aspartylphosphate" evidence="6">
    <location>
        <position position="864"/>
    </location>
</feature>
<dbReference type="InterPro" id="IPR036097">
    <property type="entry name" value="HisK_dim/P_sf"/>
</dbReference>
<dbReference type="InterPro" id="IPR004358">
    <property type="entry name" value="Sig_transdc_His_kin-like_C"/>
</dbReference>
<dbReference type="SUPFAM" id="SSF52172">
    <property type="entry name" value="CheY-like"/>
    <property type="match status" value="1"/>
</dbReference>
<dbReference type="SMART" id="SM00388">
    <property type="entry name" value="HisKA"/>
    <property type="match status" value="1"/>
</dbReference>
<dbReference type="SMART" id="SM00091">
    <property type="entry name" value="PAS"/>
    <property type="match status" value="3"/>
</dbReference>
<feature type="domain" description="PAC" evidence="10">
    <location>
        <begin position="344"/>
        <end position="396"/>
    </location>
</feature>
<dbReference type="SUPFAM" id="SSF55785">
    <property type="entry name" value="PYP-like sensor domain (PAS domain)"/>
    <property type="match status" value="3"/>
</dbReference>
<evidence type="ECO:0000313" key="11">
    <source>
        <dbReference type="EMBL" id="SFJ51327.1"/>
    </source>
</evidence>